<name>A0A7J8FZI2_MOLMO</name>
<evidence type="ECO:0000313" key="3">
    <source>
        <dbReference type="Proteomes" id="UP000550707"/>
    </source>
</evidence>
<proteinExistence type="predicted"/>
<reference evidence="2 3" key="1">
    <citation type="journal article" date="2020" name="Nature">
        <title>Six reference-quality genomes reveal evolution of bat adaptations.</title>
        <authorList>
            <person name="Jebb D."/>
            <person name="Huang Z."/>
            <person name="Pippel M."/>
            <person name="Hughes G.M."/>
            <person name="Lavrichenko K."/>
            <person name="Devanna P."/>
            <person name="Winkler S."/>
            <person name="Jermiin L.S."/>
            <person name="Skirmuntt E.C."/>
            <person name="Katzourakis A."/>
            <person name="Burkitt-Gray L."/>
            <person name="Ray D.A."/>
            <person name="Sullivan K.A.M."/>
            <person name="Roscito J.G."/>
            <person name="Kirilenko B.M."/>
            <person name="Davalos L.M."/>
            <person name="Corthals A.P."/>
            <person name="Power M.L."/>
            <person name="Jones G."/>
            <person name="Ransome R.D."/>
            <person name="Dechmann D.K.N."/>
            <person name="Locatelli A.G."/>
            <person name="Puechmaille S.J."/>
            <person name="Fedrigo O."/>
            <person name="Jarvis E.D."/>
            <person name="Hiller M."/>
            <person name="Vernes S.C."/>
            <person name="Myers E.W."/>
            <person name="Teeling E.C."/>
        </authorList>
    </citation>
    <scope>NUCLEOTIDE SEQUENCE [LARGE SCALE GENOMIC DNA]</scope>
    <source>
        <strain evidence="2">MMolMol1</strain>
        <tissue evidence="2">Muscle</tissue>
    </source>
</reference>
<accession>A0A7J8FZI2</accession>
<feature type="compositionally biased region" description="Basic and acidic residues" evidence="1">
    <location>
        <begin position="140"/>
        <end position="165"/>
    </location>
</feature>
<comment type="caution">
    <text evidence="2">The sequence shown here is derived from an EMBL/GenBank/DDBJ whole genome shotgun (WGS) entry which is preliminary data.</text>
</comment>
<organism evidence="2 3">
    <name type="scientific">Molossus molossus</name>
    <name type="common">Pallas' mastiff bat</name>
    <name type="synonym">Vespertilio molossus</name>
    <dbReference type="NCBI Taxonomy" id="27622"/>
    <lineage>
        <taxon>Eukaryota</taxon>
        <taxon>Metazoa</taxon>
        <taxon>Chordata</taxon>
        <taxon>Craniata</taxon>
        <taxon>Vertebrata</taxon>
        <taxon>Euteleostomi</taxon>
        <taxon>Mammalia</taxon>
        <taxon>Eutheria</taxon>
        <taxon>Laurasiatheria</taxon>
        <taxon>Chiroptera</taxon>
        <taxon>Yangochiroptera</taxon>
        <taxon>Molossidae</taxon>
        <taxon>Molossus</taxon>
    </lineage>
</organism>
<gene>
    <name evidence="2" type="ORF">HJG59_008156</name>
</gene>
<dbReference type="AlphaFoldDB" id="A0A7J8FZI2"/>
<dbReference type="Proteomes" id="UP000550707">
    <property type="component" value="Unassembled WGS sequence"/>
</dbReference>
<evidence type="ECO:0000256" key="1">
    <source>
        <dbReference type="SAM" id="MobiDB-lite"/>
    </source>
</evidence>
<protein>
    <submittedName>
        <fullName evidence="2">Uncharacterized protein</fullName>
    </submittedName>
</protein>
<dbReference type="InParanoid" id="A0A7J8FZI2"/>
<feature type="region of interest" description="Disordered" evidence="1">
    <location>
        <begin position="128"/>
        <end position="176"/>
    </location>
</feature>
<sequence length="176" mass="18902">MEYGADSIRGMEKRATPHFVNCSNCANGPSPSAWDSALGLACMSCGSAHREADAPTSAVGLGKSPSEAQLAGGERGLQWVGHICSVAGLELKPSPPTAVLRSQPWLWRTVNRVWKQVEGLRWPGTRLSVSQGKRSKRKEKVMPMEEREGVGKGTEEASTGRRDGRSCSLAAWGENP</sequence>
<evidence type="ECO:0000313" key="2">
    <source>
        <dbReference type="EMBL" id="KAF6452809.1"/>
    </source>
</evidence>
<dbReference type="EMBL" id="JACASF010000010">
    <property type="protein sequence ID" value="KAF6452809.1"/>
    <property type="molecule type" value="Genomic_DNA"/>
</dbReference>
<keyword evidence="3" id="KW-1185">Reference proteome</keyword>